<dbReference type="RefSeq" id="XP_033659951.1">
    <property type="nucleotide sequence ID" value="XM_033819110.1"/>
</dbReference>
<sequence>MPPARRSARTVSSTAARESAQPYTRANNRTSPGAQRSSASIARPANGKTSLRLTVKAPPSKLRQATSGSSIPPNPYADNPSESDATPAPRVARSTRNPRTVVDPDSDDVEEDAEGEEEDEEEPDGDVDQELLNNEDSEDDAEGEDEDMDELQQDHPPPPVIKQDRSNGKAKPNVTVTAPPEGPLKSVEAKEMEDDEDEELSELDSNEDEGEGDEDEEEDEESEDDDDENSRSATPDLTKLTKRQRGAFDEAAETSLMALSNEAQKKKHLTAEEHAMRRAEMARRRKNLSEKRNEEEKMDTINKLLSKPAPKRRTRAEMEAARAAELSPGAEDEEEKPSPLYLRWVNNAAGSRIGVTDEWLDAPIGDSFRRNNSGGMVQEVA</sequence>
<dbReference type="PANTHER" id="PTHR21561">
    <property type="entry name" value="INO80 COMPLEX SUBUNIT B"/>
    <property type="match status" value="1"/>
</dbReference>
<evidence type="ECO:0000313" key="4">
    <source>
        <dbReference type="Proteomes" id="UP000799537"/>
    </source>
</evidence>
<reference evidence="3" key="1">
    <citation type="journal article" date="2020" name="Stud. Mycol.">
        <title>101 Dothideomycetes genomes: a test case for predicting lifestyles and emergence of pathogens.</title>
        <authorList>
            <person name="Haridas S."/>
            <person name="Albert R."/>
            <person name="Binder M."/>
            <person name="Bloem J."/>
            <person name="Labutti K."/>
            <person name="Salamov A."/>
            <person name="Andreopoulos B."/>
            <person name="Baker S."/>
            <person name="Barry K."/>
            <person name="Bills G."/>
            <person name="Bluhm B."/>
            <person name="Cannon C."/>
            <person name="Castanera R."/>
            <person name="Culley D."/>
            <person name="Daum C."/>
            <person name="Ezra D."/>
            <person name="Gonzalez J."/>
            <person name="Henrissat B."/>
            <person name="Kuo A."/>
            <person name="Liang C."/>
            <person name="Lipzen A."/>
            <person name="Lutzoni F."/>
            <person name="Magnuson J."/>
            <person name="Mondo S."/>
            <person name="Nolan M."/>
            <person name="Ohm R."/>
            <person name="Pangilinan J."/>
            <person name="Park H.-J."/>
            <person name="Ramirez L."/>
            <person name="Alfaro M."/>
            <person name="Sun H."/>
            <person name="Tritt A."/>
            <person name="Yoshinaga Y."/>
            <person name="Zwiers L.-H."/>
            <person name="Turgeon B."/>
            <person name="Goodwin S."/>
            <person name="Spatafora J."/>
            <person name="Crous P."/>
            <person name="Grigoriev I."/>
        </authorList>
    </citation>
    <scope>NUCLEOTIDE SEQUENCE</scope>
    <source>
        <strain evidence="3">ATCC 36951</strain>
    </source>
</reference>
<gene>
    <name evidence="3" type="ORF">M409DRAFT_71302</name>
</gene>
<name>A0A6A6BZP6_ZASCE</name>
<feature type="compositionally biased region" description="Acidic residues" evidence="1">
    <location>
        <begin position="104"/>
        <end position="151"/>
    </location>
</feature>
<dbReference type="Proteomes" id="UP000799537">
    <property type="component" value="Unassembled WGS sequence"/>
</dbReference>
<dbReference type="InterPro" id="IPR006880">
    <property type="entry name" value="INO80B_C"/>
</dbReference>
<evidence type="ECO:0000259" key="2">
    <source>
        <dbReference type="SMART" id="SM01406"/>
    </source>
</evidence>
<dbReference type="Pfam" id="PF04795">
    <property type="entry name" value="PAPA-1"/>
    <property type="match status" value="1"/>
</dbReference>
<dbReference type="PANTHER" id="PTHR21561:SF12">
    <property type="entry name" value="INO80 COMPLEX SUBUNIT B"/>
    <property type="match status" value="1"/>
</dbReference>
<dbReference type="GO" id="GO:0031011">
    <property type="term" value="C:Ino80 complex"/>
    <property type="evidence" value="ECO:0007669"/>
    <property type="project" value="InterPro"/>
</dbReference>
<dbReference type="GO" id="GO:0006338">
    <property type="term" value="P:chromatin remodeling"/>
    <property type="evidence" value="ECO:0007669"/>
    <property type="project" value="InterPro"/>
</dbReference>
<organism evidence="3 4">
    <name type="scientific">Zasmidium cellare ATCC 36951</name>
    <dbReference type="NCBI Taxonomy" id="1080233"/>
    <lineage>
        <taxon>Eukaryota</taxon>
        <taxon>Fungi</taxon>
        <taxon>Dikarya</taxon>
        <taxon>Ascomycota</taxon>
        <taxon>Pezizomycotina</taxon>
        <taxon>Dothideomycetes</taxon>
        <taxon>Dothideomycetidae</taxon>
        <taxon>Mycosphaerellales</taxon>
        <taxon>Mycosphaerellaceae</taxon>
        <taxon>Zasmidium</taxon>
    </lineage>
</organism>
<dbReference type="SMART" id="SM01406">
    <property type="entry name" value="PAPA-1"/>
    <property type="match status" value="1"/>
</dbReference>
<dbReference type="GeneID" id="54572382"/>
<protein>
    <recommendedName>
        <fullName evidence="2">INO80 complex subunit B-like conserved region domain-containing protein</fullName>
    </recommendedName>
</protein>
<feature type="compositionally biased region" description="Polar residues" evidence="1">
    <location>
        <begin position="9"/>
        <end position="40"/>
    </location>
</feature>
<feature type="region of interest" description="Disordered" evidence="1">
    <location>
        <begin position="1"/>
        <end position="337"/>
    </location>
</feature>
<feature type="compositionally biased region" description="Acidic residues" evidence="1">
    <location>
        <begin position="191"/>
        <end position="228"/>
    </location>
</feature>
<accession>A0A6A6BZP6</accession>
<evidence type="ECO:0000256" key="1">
    <source>
        <dbReference type="SAM" id="MobiDB-lite"/>
    </source>
</evidence>
<feature type="domain" description="INO80 complex subunit B-like conserved region" evidence="2">
    <location>
        <begin position="273"/>
        <end position="359"/>
    </location>
</feature>
<feature type="compositionally biased region" description="Basic and acidic residues" evidence="1">
    <location>
        <begin position="269"/>
        <end position="300"/>
    </location>
</feature>
<dbReference type="AlphaFoldDB" id="A0A6A6BZP6"/>
<dbReference type="InterPro" id="IPR029523">
    <property type="entry name" value="INO80B/Ies2"/>
</dbReference>
<keyword evidence="4" id="KW-1185">Reference proteome</keyword>
<proteinExistence type="predicted"/>
<dbReference type="EMBL" id="ML993643">
    <property type="protein sequence ID" value="KAF2159062.1"/>
    <property type="molecule type" value="Genomic_DNA"/>
</dbReference>
<evidence type="ECO:0000313" key="3">
    <source>
        <dbReference type="EMBL" id="KAF2159062.1"/>
    </source>
</evidence>
<dbReference type="OrthoDB" id="2021186at2759"/>